<gene>
    <name evidence="8" type="ORF">THAOC_23853</name>
</gene>
<evidence type="ECO:0000259" key="6">
    <source>
        <dbReference type="PROSITE" id="PS50016"/>
    </source>
</evidence>
<proteinExistence type="predicted"/>
<dbReference type="InterPro" id="IPR000313">
    <property type="entry name" value="PWWP_dom"/>
</dbReference>
<feature type="compositionally biased region" description="Basic and acidic residues" evidence="5">
    <location>
        <begin position="278"/>
        <end position="288"/>
    </location>
</feature>
<feature type="region of interest" description="Disordered" evidence="5">
    <location>
        <begin position="278"/>
        <end position="335"/>
    </location>
</feature>
<evidence type="ECO:0000256" key="1">
    <source>
        <dbReference type="ARBA" id="ARBA00022723"/>
    </source>
</evidence>
<dbReference type="Gene3D" id="3.30.40.10">
    <property type="entry name" value="Zinc/RING finger domain, C3HC4 (zinc finger)"/>
    <property type="match status" value="1"/>
</dbReference>
<sequence length="462" mass="50979">MASRSGRRGEMDIGAGSGRLNPPRTSRRGRKPNRSTESGAQSTTGVLAAAKPKPANSKRPPEDAADQSVEEVEGCRICGKDDDHGNLLICEFCGDEYHTYCLSPPLDEIPEGDWFCGESNIQGLVDNIIPFHLNLTLGLFADKCARNTEMKNDDGLDALVSALPPQYTSRFGEIVWAAGGAGFGWWPACIYDPRLTVGGARELARKNLGKRHLIYFFECNEAPFTILTDNKLVPWEDGFIEEYDLGKSAKSSGKNRFKHFERALRVAQLEQGRPIEMRMDWNHNDEPVPAKPSRQSKPRASRPAAKKQKPANRKPPCDDSTSGLNRKSINAALRKDDSGTHAIEFSEDGMLVCKILRKPPGEGSRPGENLGFVTLPSRLRATFADIRRAVDEDLDDDVFRTGEKGVRRLWKFHVPKLGPMSSKQEGDKIGPALEFLSRTTDDVNLGNGLPSNPLKIVIVDDA</sequence>
<dbReference type="eggNOG" id="ENOG502SEE5">
    <property type="taxonomic scope" value="Eukaryota"/>
</dbReference>
<accession>K0RRA4</accession>
<dbReference type="AlphaFoldDB" id="K0RRA4"/>
<protein>
    <recommendedName>
        <fullName evidence="10">PHD-type domain-containing protein</fullName>
    </recommendedName>
</protein>
<keyword evidence="2 4" id="KW-0863">Zinc-finger</keyword>
<dbReference type="SMART" id="SM00249">
    <property type="entry name" value="PHD"/>
    <property type="match status" value="1"/>
</dbReference>
<dbReference type="InterPro" id="IPR013083">
    <property type="entry name" value="Znf_RING/FYVE/PHD"/>
</dbReference>
<feature type="compositionally biased region" description="Basic residues" evidence="5">
    <location>
        <begin position="294"/>
        <end position="312"/>
    </location>
</feature>
<dbReference type="CDD" id="cd05162">
    <property type="entry name" value="PWWP"/>
    <property type="match status" value="1"/>
</dbReference>
<name>K0RRA4_THAOC</name>
<evidence type="ECO:0000256" key="3">
    <source>
        <dbReference type="ARBA" id="ARBA00022833"/>
    </source>
</evidence>
<dbReference type="InterPro" id="IPR019787">
    <property type="entry name" value="Znf_PHD-finger"/>
</dbReference>
<dbReference type="OMA" id="CARNTEM"/>
<feature type="region of interest" description="Disordered" evidence="5">
    <location>
        <begin position="1"/>
        <end position="68"/>
    </location>
</feature>
<dbReference type="EMBL" id="AGNL01031916">
    <property type="protein sequence ID" value="EJK56298.1"/>
    <property type="molecule type" value="Genomic_DNA"/>
</dbReference>
<dbReference type="OrthoDB" id="432829at2759"/>
<keyword evidence="3" id="KW-0862">Zinc</keyword>
<dbReference type="GO" id="GO:0008270">
    <property type="term" value="F:zinc ion binding"/>
    <property type="evidence" value="ECO:0007669"/>
    <property type="project" value="UniProtKB-KW"/>
</dbReference>
<dbReference type="Pfam" id="PF00628">
    <property type="entry name" value="PHD"/>
    <property type="match status" value="1"/>
</dbReference>
<organism evidence="8 9">
    <name type="scientific">Thalassiosira oceanica</name>
    <name type="common">Marine diatom</name>
    <dbReference type="NCBI Taxonomy" id="159749"/>
    <lineage>
        <taxon>Eukaryota</taxon>
        <taxon>Sar</taxon>
        <taxon>Stramenopiles</taxon>
        <taxon>Ochrophyta</taxon>
        <taxon>Bacillariophyta</taxon>
        <taxon>Coscinodiscophyceae</taxon>
        <taxon>Thalassiosirophycidae</taxon>
        <taxon>Thalassiosirales</taxon>
        <taxon>Thalassiosiraceae</taxon>
        <taxon>Thalassiosira</taxon>
    </lineage>
</organism>
<evidence type="ECO:0000256" key="5">
    <source>
        <dbReference type="SAM" id="MobiDB-lite"/>
    </source>
</evidence>
<dbReference type="SUPFAM" id="SSF57903">
    <property type="entry name" value="FYVE/PHD zinc finger"/>
    <property type="match status" value="1"/>
</dbReference>
<dbReference type="SUPFAM" id="SSF63748">
    <property type="entry name" value="Tudor/PWWP/MBT"/>
    <property type="match status" value="1"/>
</dbReference>
<comment type="caution">
    <text evidence="8">The sequence shown here is derived from an EMBL/GenBank/DDBJ whole genome shotgun (WGS) entry which is preliminary data.</text>
</comment>
<reference evidence="8 9" key="1">
    <citation type="journal article" date="2012" name="Genome Biol.">
        <title>Genome and low-iron response of an oceanic diatom adapted to chronic iron limitation.</title>
        <authorList>
            <person name="Lommer M."/>
            <person name="Specht M."/>
            <person name="Roy A.S."/>
            <person name="Kraemer L."/>
            <person name="Andreson R."/>
            <person name="Gutowska M.A."/>
            <person name="Wolf J."/>
            <person name="Bergner S.V."/>
            <person name="Schilhabel M.B."/>
            <person name="Klostermeier U.C."/>
            <person name="Beiko R.G."/>
            <person name="Rosenstiel P."/>
            <person name="Hippler M."/>
            <person name="Laroche J."/>
        </authorList>
    </citation>
    <scope>NUCLEOTIDE SEQUENCE [LARGE SCALE GENOMIC DNA]</scope>
    <source>
        <strain evidence="8 9">CCMP1005</strain>
    </source>
</reference>
<evidence type="ECO:0008006" key="10">
    <source>
        <dbReference type="Google" id="ProtNLM"/>
    </source>
</evidence>
<feature type="domain" description="PWWP" evidence="7">
    <location>
        <begin position="171"/>
        <end position="238"/>
    </location>
</feature>
<dbReference type="PANTHER" id="PTHR47162:SF10">
    <property type="entry name" value="METHYL-CPG-BINDING DOMAIN-CONTAINING PROTEIN 9 ISOFORM X1"/>
    <property type="match status" value="1"/>
</dbReference>
<evidence type="ECO:0000313" key="8">
    <source>
        <dbReference type="EMBL" id="EJK56298.1"/>
    </source>
</evidence>
<keyword evidence="9" id="KW-1185">Reference proteome</keyword>
<feature type="compositionally biased region" description="Polar residues" evidence="5">
    <location>
        <begin position="35"/>
        <end position="45"/>
    </location>
</feature>
<evidence type="ECO:0000256" key="2">
    <source>
        <dbReference type="ARBA" id="ARBA00022771"/>
    </source>
</evidence>
<feature type="compositionally biased region" description="Polar residues" evidence="5">
    <location>
        <begin position="319"/>
        <end position="328"/>
    </location>
</feature>
<dbReference type="Pfam" id="PF00855">
    <property type="entry name" value="PWWP"/>
    <property type="match status" value="1"/>
</dbReference>
<evidence type="ECO:0000259" key="7">
    <source>
        <dbReference type="PROSITE" id="PS50812"/>
    </source>
</evidence>
<evidence type="ECO:0000256" key="4">
    <source>
        <dbReference type="PROSITE-ProRule" id="PRU00146"/>
    </source>
</evidence>
<dbReference type="InterPro" id="IPR001965">
    <property type="entry name" value="Znf_PHD"/>
</dbReference>
<dbReference type="Gene3D" id="2.30.30.140">
    <property type="match status" value="1"/>
</dbReference>
<evidence type="ECO:0000313" key="9">
    <source>
        <dbReference type="Proteomes" id="UP000266841"/>
    </source>
</evidence>
<dbReference type="PROSITE" id="PS50016">
    <property type="entry name" value="ZF_PHD_2"/>
    <property type="match status" value="1"/>
</dbReference>
<dbReference type="InterPro" id="IPR011011">
    <property type="entry name" value="Znf_FYVE_PHD"/>
</dbReference>
<feature type="domain" description="PHD-type" evidence="6">
    <location>
        <begin position="72"/>
        <end position="122"/>
    </location>
</feature>
<dbReference type="PANTHER" id="PTHR47162">
    <property type="entry name" value="OS02G0192300 PROTEIN"/>
    <property type="match status" value="1"/>
</dbReference>
<dbReference type="PROSITE" id="PS50812">
    <property type="entry name" value="PWWP"/>
    <property type="match status" value="1"/>
</dbReference>
<dbReference type="Proteomes" id="UP000266841">
    <property type="component" value="Unassembled WGS sequence"/>
</dbReference>
<keyword evidence="1" id="KW-0479">Metal-binding</keyword>